<proteinExistence type="predicted"/>
<dbReference type="InterPro" id="IPR043872">
    <property type="entry name" value="DUF5832"/>
</dbReference>
<dbReference type="AlphaFoldDB" id="A0A6C0IEN8"/>
<evidence type="ECO:0000313" key="1">
    <source>
        <dbReference type="EMBL" id="QHT91352.1"/>
    </source>
</evidence>
<reference evidence="1" key="1">
    <citation type="journal article" date="2020" name="Nature">
        <title>Giant virus diversity and host interactions through global metagenomics.</title>
        <authorList>
            <person name="Schulz F."/>
            <person name="Roux S."/>
            <person name="Paez-Espino D."/>
            <person name="Jungbluth S."/>
            <person name="Walsh D.A."/>
            <person name="Denef V.J."/>
            <person name="McMahon K.D."/>
            <person name="Konstantinidis K.T."/>
            <person name="Eloe-Fadrosh E.A."/>
            <person name="Kyrpides N.C."/>
            <person name="Woyke T."/>
        </authorList>
    </citation>
    <scope>NUCLEOTIDE SEQUENCE</scope>
    <source>
        <strain evidence="1">GVMAG-M-3300023184-77</strain>
    </source>
</reference>
<accession>A0A6C0IEN8</accession>
<name>A0A6C0IEN8_9ZZZZ</name>
<sequence>MEPEATLLTSDKEIPGQKFTLLSFVSPENVLKNKDVYYFNQFLKSYEFDFKTKSIEGFLAKTVLNINNNLETKAVEFEKADLSGSADVCRNSKVRIDTVFSDLQEFMKKNNSELNESQLKEKYDDYLALNKQKLESDFYVDNNFQTSTRGLKIRGTFGYHEEAEMYARKLQKEDPVHNIYVAEVGKWLPWDPQATEVKDQEYADEQLNTLMKKKRENEEQKETFFKDKNLKRPEKIKFSVTNESVSNDVMFTGTGDLALDRKLNL</sequence>
<organism evidence="1">
    <name type="scientific">viral metagenome</name>
    <dbReference type="NCBI Taxonomy" id="1070528"/>
    <lineage>
        <taxon>unclassified sequences</taxon>
        <taxon>metagenomes</taxon>
        <taxon>organismal metagenomes</taxon>
    </lineage>
</organism>
<dbReference type="EMBL" id="MN740165">
    <property type="protein sequence ID" value="QHT91352.1"/>
    <property type="molecule type" value="Genomic_DNA"/>
</dbReference>
<dbReference type="Pfam" id="PF19150">
    <property type="entry name" value="DUF5832"/>
    <property type="match status" value="1"/>
</dbReference>
<protein>
    <submittedName>
        <fullName evidence="1">Uncharacterized protein</fullName>
    </submittedName>
</protein>